<dbReference type="EMBL" id="JAODUP010000531">
    <property type="protein sequence ID" value="KAK2147878.1"/>
    <property type="molecule type" value="Genomic_DNA"/>
</dbReference>
<gene>
    <name evidence="1" type="ORF">LSH36_531g00036</name>
</gene>
<proteinExistence type="predicted"/>
<dbReference type="AlphaFoldDB" id="A0AAD9MXJ6"/>
<evidence type="ECO:0000313" key="1">
    <source>
        <dbReference type="EMBL" id="KAK2147878.1"/>
    </source>
</evidence>
<organism evidence="1 2">
    <name type="scientific">Paralvinella palmiformis</name>
    <dbReference type="NCBI Taxonomy" id="53620"/>
    <lineage>
        <taxon>Eukaryota</taxon>
        <taxon>Metazoa</taxon>
        <taxon>Spiralia</taxon>
        <taxon>Lophotrochozoa</taxon>
        <taxon>Annelida</taxon>
        <taxon>Polychaeta</taxon>
        <taxon>Sedentaria</taxon>
        <taxon>Canalipalpata</taxon>
        <taxon>Terebellida</taxon>
        <taxon>Terebelliformia</taxon>
        <taxon>Alvinellidae</taxon>
        <taxon>Paralvinella</taxon>
    </lineage>
</organism>
<name>A0AAD9MXJ6_9ANNE</name>
<accession>A0AAD9MXJ6</accession>
<evidence type="ECO:0000313" key="2">
    <source>
        <dbReference type="Proteomes" id="UP001208570"/>
    </source>
</evidence>
<protein>
    <submittedName>
        <fullName evidence="1">Uncharacterized protein</fullName>
    </submittedName>
</protein>
<comment type="caution">
    <text evidence="1">The sequence shown here is derived from an EMBL/GenBank/DDBJ whole genome shotgun (WGS) entry which is preliminary data.</text>
</comment>
<reference evidence="1" key="1">
    <citation type="journal article" date="2023" name="Mol. Biol. Evol.">
        <title>Third-Generation Sequencing Reveals the Adaptive Role of the Epigenome in Three Deep-Sea Polychaetes.</title>
        <authorList>
            <person name="Perez M."/>
            <person name="Aroh O."/>
            <person name="Sun Y."/>
            <person name="Lan Y."/>
            <person name="Juniper S.K."/>
            <person name="Young C.R."/>
            <person name="Angers B."/>
            <person name="Qian P.Y."/>
        </authorList>
    </citation>
    <scope>NUCLEOTIDE SEQUENCE</scope>
    <source>
        <strain evidence="1">P08H-3</strain>
    </source>
</reference>
<sequence length="50" mass="5976">MVKLQQHPSVYKKLLAWLRTRVYKLSKVVRIPQDALPSEVPKEFHDIIEF</sequence>
<dbReference type="Proteomes" id="UP001208570">
    <property type="component" value="Unassembled WGS sequence"/>
</dbReference>
<keyword evidence="2" id="KW-1185">Reference proteome</keyword>